<protein>
    <recommendedName>
        <fullName evidence="2">YTH domain-containing protein</fullName>
    </recommendedName>
</protein>
<feature type="compositionally biased region" description="Basic and acidic residues" evidence="1">
    <location>
        <begin position="587"/>
        <end position="622"/>
    </location>
</feature>
<feature type="domain" description="YTH" evidence="2">
    <location>
        <begin position="690"/>
        <end position="823"/>
    </location>
</feature>
<dbReference type="PANTHER" id="PTHR12357:SF3">
    <property type="entry name" value="YTH DOMAIN-CONTAINING PROTEIN 1"/>
    <property type="match status" value="1"/>
</dbReference>
<dbReference type="OrthoDB" id="6103986at2759"/>
<dbReference type="EMBL" id="NPIC01000002">
    <property type="protein sequence ID" value="RDL39607.1"/>
    <property type="molecule type" value="Genomic_DNA"/>
</dbReference>
<accession>A0A370TVQ3</accession>
<feature type="compositionally biased region" description="Polar residues" evidence="1">
    <location>
        <begin position="211"/>
        <end position="234"/>
    </location>
</feature>
<sequence>MWHNNGYGNNPPLQSNFNQNSYPSSPFGGSSASHPQQLFQHQPDMMQFEDSTAEGFMANDFQPEIGLYNEGALVQNQFNPHTQFSPPQINIPQAINANAPRPNPQINARAAELKAQLLKGREARSSSFTPPVGAKKTVAPGQGMSREPPSLSHASPKPPVTAAENREQALNINELISQYADTEKVPSASVKQKENLNTEPPVFSPHPLSAQHPTLSAKSQPLSLGSPTKVSKQVANGKMDGITTTVKESDKRRTSNASSADMSEGEILEEEAPEKQTPPTQPKEHQSPSKMLNKDEQLSRSLRDQISRPYGYGLRDESPAYRGPPANPKAQPQRNHGDGREEPQSRPDRKPYPSDSRAEPKPYIEMDMMPYRPRGPRDEEHGNPQSKRASKREGPEPISRERTHTTLADILPQDDDLKEWLEITGYHNIPYRDKVLSRRRALANLDAQRKMILADIEAEERGGLPPTSAIQTPAAMLPPPIPEKSRNSAEPMSMSMLTVPDVQPRRVFSNKRAYSNIEDTEDGGLAKVARIDDRVQEPRVKEEESEHYRPRSSGFSSSRRSSTDLRNERDSSRPGYDIDSSTYGRGRSRERDDSAGRRVYERRSSQHRPYGSDDPRDRDEHRGRRPFVEVGRYKGRAFDPNYRGRAGRGRGRGSPGHFEAKYDLGFGSRIANGKPYKDPKGYNGGVEGDTRYFIVKSFNEENVLNCIEDSAWTTQIQNGAIFKEAFESCKNVILVFSINKSKAFQGYARMESLPGSVEVPEWQTAINWESAGAFRVKWLVVCPTRFSRVGHLTNPYNDNHPVLIGKDGQEIEEKCGAALIELIDEEYRETADFWRDSEDGVNWEYY</sequence>
<evidence type="ECO:0000259" key="2">
    <source>
        <dbReference type="PROSITE" id="PS50882"/>
    </source>
</evidence>
<dbReference type="Pfam" id="PF04146">
    <property type="entry name" value="YTH"/>
    <property type="match status" value="1"/>
</dbReference>
<evidence type="ECO:0000313" key="3">
    <source>
        <dbReference type="EMBL" id="RDL39607.1"/>
    </source>
</evidence>
<feature type="region of interest" description="Disordered" evidence="1">
    <location>
        <begin position="1"/>
        <end position="44"/>
    </location>
</feature>
<dbReference type="GO" id="GO:0003729">
    <property type="term" value="F:mRNA binding"/>
    <property type="evidence" value="ECO:0007669"/>
    <property type="project" value="TreeGrafter"/>
</dbReference>
<feature type="region of interest" description="Disordered" evidence="1">
    <location>
        <begin position="462"/>
        <end position="631"/>
    </location>
</feature>
<dbReference type="InterPro" id="IPR045168">
    <property type="entry name" value="YTH_prot"/>
</dbReference>
<name>A0A370TVQ3_9HELO</name>
<feature type="compositionally biased region" description="Low complexity" evidence="1">
    <location>
        <begin position="551"/>
        <end position="560"/>
    </location>
</feature>
<feature type="compositionally biased region" description="Acidic residues" evidence="1">
    <location>
        <begin position="263"/>
        <end position="272"/>
    </location>
</feature>
<organism evidence="3 4">
    <name type="scientific">Venustampulla echinocandica</name>
    <dbReference type="NCBI Taxonomy" id="2656787"/>
    <lineage>
        <taxon>Eukaryota</taxon>
        <taxon>Fungi</taxon>
        <taxon>Dikarya</taxon>
        <taxon>Ascomycota</taxon>
        <taxon>Pezizomycotina</taxon>
        <taxon>Leotiomycetes</taxon>
        <taxon>Helotiales</taxon>
        <taxon>Pleuroascaceae</taxon>
        <taxon>Venustampulla</taxon>
    </lineage>
</organism>
<feature type="region of interest" description="Disordered" evidence="1">
    <location>
        <begin position="121"/>
        <end position="163"/>
    </location>
</feature>
<feature type="compositionally biased region" description="Basic and acidic residues" evidence="1">
    <location>
        <begin position="282"/>
        <end position="306"/>
    </location>
</feature>
<comment type="caution">
    <text evidence="3">The sequence shown here is derived from an EMBL/GenBank/DDBJ whole genome shotgun (WGS) entry which is preliminary data.</text>
</comment>
<dbReference type="GO" id="GO:0000398">
    <property type="term" value="P:mRNA splicing, via spliceosome"/>
    <property type="evidence" value="ECO:0007669"/>
    <property type="project" value="TreeGrafter"/>
</dbReference>
<feature type="compositionally biased region" description="Basic and acidic residues" evidence="1">
    <location>
        <begin position="391"/>
        <end position="404"/>
    </location>
</feature>
<dbReference type="GO" id="GO:0000381">
    <property type="term" value="P:regulation of alternative mRNA splicing, via spliceosome"/>
    <property type="evidence" value="ECO:0007669"/>
    <property type="project" value="TreeGrafter"/>
</dbReference>
<dbReference type="GO" id="GO:1990247">
    <property type="term" value="F:N6-methyladenosine-containing RNA reader activity"/>
    <property type="evidence" value="ECO:0007669"/>
    <property type="project" value="TreeGrafter"/>
</dbReference>
<dbReference type="GeneID" id="43596796"/>
<dbReference type="Proteomes" id="UP000254866">
    <property type="component" value="Unassembled WGS sequence"/>
</dbReference>
<dbReference type="CDD" id="cd21134">
    <property type="entry name" value="YTH"/>
    <property type="match status" value="1"/>
</dbReference>
<dbReference type="RefSeq" id="XP_031872263.1">
    <property type="nucleotide sequence ID" value="XM_032012570.1"/>
</dbReference>
<dbReference type="Gene3D" id="3.10.590.10">
    <property type="entry name" value="ph1033 like domains"/>
    <property type="match status" value="1"/>
</dbReference>
<proteinExistence type="predicted"/>
<dbReference type="AlphaFoldDB" id="A0A370TVQ3"/>
<feature type="compositionally biased region" description="Polar residues" evidence="1">
    <location>
        <begin position="1"/>
        <end position="40"/>
    </location>
</feature>
<dbReference type="PROSITE" id="PS50882">
    <property type="entry name" value="YTH"/>
    <property type="match status" value="1"/>
</dbReference>
<dbReference type="PANTHER" id="PTHR12357">
    <property type="entry name" value="YTH YT521-B HOMOLOGY DOMAIN-CONTAINING"/>
    <property type="match status" value="1"/>
</dbReference>
<feature type="compositionally biased region" description="Basic and acidic residues" evidence="1">
    <location>
        <begin position="335"/>
        <end position="364"/>
    </location>
</feature>
<dbReference type="GO" id="GO:0005654">
    <property type="term" value="C:nucleoplasm"/>
    <property type="evidence" value="ECO:0007669"/>
    <property type="project" value="TreeGrafter"/>
</dbReference>
<feature type="compositionally biased region" description="Basic and acidic residues" evidence="1">
    <location>
        <begin position="529"/>
        <end position="549"/>
    </location>
</feature>
<keyword evidence="4" id="KW-1185">Reference proteome</keyword>
<evidence type="ECO:0000313" key="4">
    <source>
        <dbReference type="Proteomes" id="UP000254866"/>
    </source>
</evidence>
<dbReference type="InterPro" id="IPR007275">
    <property type="entry name" value="YTH_domain"/>
</dbReference>
<reference evidence="3 4" key="1">
    <citation type="journal article" date="2018" name="IMA Fungus">
        <title>IMA Genome-F 9: Draft genome sequence of Annulohypoxylon stygium, Aspergillus mulundensis, Berkeleyomyces basicola (syn. Thielaviopsis basicola), Ceratocystis smalleyi, two Cercospora beticola strains, Coleophoma cylindrospora, Fusarium fracticaudum, Phialophora cf. hyalina, and Morchella septimelata.</title>
        <authorList>
            <person name="Wingfield B.D."/>
            <person name="Bills G.F."/>
            <person name="Dong Y."/>
            <person name="Huang W."/>
            <person name="Nel W.J."/>
            <person name="Swalarsk-Parry B.S."/>
            <person name="Vaghefi N."/>
            <person name="Wilken P.M."/>
            <person name="An Z."/>
            <person name="de Beer Z.W."/>
            <person name="De Vos L."/>
            <person name="Chen L."/>
            <person name="Duong T.A."/>
            <person name="Gao Y."/>
            <person name="Hammerbacher A."/>
            <person name="Kikkert J.R."/>
            <person name="Li Y."/>
            <person name="Li H."/>
            <person name="Li K."/>
            <person name="Li Q."/>
            <person name="Liu X."/>
            <person name="Ma X."/>
            <person name="Naidoo K."/>
            <person name="Pethybridge S.J."/>
            <person name="Sun J."/>
            <person name="Steenkamp E.T."/>
            <person name="van der Nest M.A."/>
            <person name="van Wyk S."/>
            <person name="Wingfield M.J."/>
            <person name="Xiong C."/>
            <person name="Yue Q."/>
            <person name="Zhang X."/>
        </authorList>
    </citation>
    <scope>NUCLEOTIDE SEQUENCE [LARGE SCALE GENOMIC DNA]</scope>
    <source>
        <strain evidence="3 4">BP 5553</strain>
    </source>
</reference>
<gene>
    <name evidence="3" type="ORF">BP5553_03947</name>
</gene>
<evidence type="ECO:0000256" key="1">
    <source>
        <dbReference type="SAM" id="MobiDB-lite"/>
    </source>
</evidence>
<feature type="region of interest" description="Disordered" evidence="1">
    <location>
        <begin position="197"/>
        <end position="410"/>
    </location>
</feature>
<dbReference type="STRING" id="2656787.A0A370TVQ3"/>
<feature type="compositionally biased region" description="Basic and acidic residues" evidence="1">
    <location>
        <begin position="561"/>
        <end position="572"/>
    </location>
</feature>